<name>A0A3A8J2P9_9BACT</name>
<protein>
    <submittedName>
        <fullName evidence="1">Uncharacterized protein</fullName>
    </submittedName>
</protein>
<sequence length="225" mass="23908">MGLGLAALLFVLGASGCRRAPAPPSPEYEQATKRWSSLYAQKLDDAYLDPAIGEIEALLQRVPADSVDSAASQDLLRRIDEGRTRMMATAAEQQRAVESAQALPTTDPSQTGIAQPEALPQEAPVDAGLGDAGMSGPQVGTPASELVAGFQGCFQRGMPIDVQGRGMRDGWKLSDRTSCRLEYPSHVDTIVLIEDGRVLSLLPTSGMRTVKRYADGGLVPEDAGR</sequence>
<dbReference type="EMBL" id="RAVZ01000113">
    <property type="protein sequence ID" value="RKG86494.1"/>
    <property type="molecule type" value="Genomic_DNA"/>
</dbReference>
<gene>
    <name evidence="1" type="ORF">D7V88_17775</name>
</gene>
<keyword evidence="2" id="KW-1185">Reference proteome</keyword>
<organism evidence="1 2">
    <name type="scientific">Corallococcus terminator</name>
    <dbReference type="NCBI Taxonomy" id="2316733"/>
    <lineage>
        <taxon>Bacteria</taxon>
        <taxon>Pseudomonadati</taxon>
        <taxon>Myxococcota</taxon>
        <taxon>Myxococcia</taxon>
        <taxon>Myxococcales</taxon>
        <taxon>Cystobacterineae</taxon>
        <taxon>Myxococcaceae</taxon>
        <taxon>Corallococcus</taxon>
    </lineage>
</organism>
<evidence type="ECO:0000313" key="1">
    <source>
        <dbReference type="EMBL" id="RKG86494.1"/>
    </source>
</evidence>
<accession>A0A3A8J2P9</accession>
<comment type="caution">
    <text evidence="1">The sequence shown here is derived from an EMBL/GenBank/DDBJ whole genome shotgun (WGS) entry which is preliminary data.</text>
</comment>
<evidence type="ECO:0000313" key="2">
    <source>
        <dbReference type="Proteomes" id="UP000268094"/>
    </source>
</evidence>
<proteinExistence type="predicted"/>
<dbReference type="OrthoDB" id="5504738at2"/>
<dbReference type="Proteomes" id="UP000268094">
    <property type="component" value="Unassembled WGS sequence"/>
</dbReference>
<reference evidence="2" key="1">
    <citation type="submission" date="2018-09" db="EMBL/GenBank/DDBJ databases">
        <authorList>
            <person name="Livingstone P.G."/>
            <person name="Whitworth D.E."/>
        </authorList>
    </citation>
    <scope>NUCLEOTIDE SEQUENCE [LARGE SCALE GENOMIC DNA]</scope>
    <source>
        <strain evidence="2">CA054A</strain>
    </source>
</reference>
<dbReference type="RefSeq" id="WP_120541848.1">
    <property type="nucleotide sequence ID" value="NZ_RAVZ01000113.1"/>
</dbReference>
<dbReference type="AlphaFoldDB" id="A0A3A8J2P9"/>